<evidence type="ECO:0008006" key="9">
    <source>
        <dbReference type="Google" id="ProtNLM"/>
    </source>
</evidence>
<feature type="transmembrane region" description="Helical" evidence="6">
    <location>
        <begin position="155"/>
        <end position="174"/>
    </location>
</feature>
<keyword evidence="5 6" id="KW-0472">Membrane</keyword>
<keyword evidence="8" id="KW-1185">Reference proteome</keyword>
<dbReference type="Proteomes" id="UP000248857">
    <property type="component" value="Unassembled WGS sequence"/>
</dbReference>
<dbReference type="RefSeq" id="WP_110988525.1">
    <property type="nucleotide sequence ID" value="NZ_CAWNWM010000024.1"/>
</dbReference>
<accession>A0A2W1JIT2</accession>
<dbReference type="GO" id="GO:0016020">
    <property type="term" value="C:membrane"/>
    <property type="evidence" value="ECO:0007669"/>
    <property type="project" value="UniProtKB-SubCell"/>
</dbReference>
<gene>
    <name evidence="7" type="ORF">C1752_08656</name>
</gene>
<reference evidence="7 8" key="1">
    <citation type="journal article" date="2018" name="Sci. Rep.">
        <title>A novel species of the marine cyanobacterium Acaryochloris with a unique pigment content and lifestyle.</title>
        <authorList>
            <person name="Partensky F."/>
            <person name="Six C."/>
            <person name="Ratin M."/>
            <person name="Garczarek L."/>
            <person name="Vaulot D."/>
            <person name="Probert I."/>
            <person name="Calteau A."/>
            <person name="Gourvil P."/>
            <person name="Marie D."/>
            <person name="Grebert T."/>
            <person name="Bouchier C."/>
            <person name="Le Panse S."/>
            <person name="Gachenot M."/>
            <person name="Rodriguez F."/>
            <person name="Garrido J.L."/>
        </authorList>
    </citation>
    <scope>NUCLEOTIDE SEQUENCE [LARGE SCALE GENOMIC DNA]</scope>
    <source>
        <strain evidence="7 8">RCC1774</strain>
    </source>
</reference>
<evidence type="ECO:0000256" key="5">
    <source>
        <dbReference type="ARBA" id="ARBA00023136"/>
    </source>
</evidence>
<evidence type="ECO:0000313" key="7">
    <source>
        <dbReference type="EMBL" id="PZD70962.1"/>
    </source>
</evidence>
<evidence type="ECO:0000256" key="4">
    <source>
        <dbReference type="ARBA" id="ARBA00022989"/>
    </source>
</evidence>
<keyword evidence="4 6" id="KW-1133">Transmembrane helix</keyword>
<sequence>MKATSTFWTHLQTAQLIRYLLLLALGWAIAQFLAYFEAVLVIFVCAAIFAFLLNYPVQWVARFLPRGLAVTAVFLLSLLLAGGLVTTLGLAIVSQFQQLLTQSPQLVESVIDLSERLQMFLSRWNLQVDFTALEEQFRGRALEIVETNFTVFQDVFFSVVDTVLIAVITYFMLLDGRRIWWLILKAFPKPVRPKVTAAIQSNFIGFFWGRLLLSVFFGISAFVIFLILGVPYAIALAAIAAVFDLIPGIGATVGVALVSVIVLPQGLWLSLKVLIICIVLQQVEENLLMPRIMQGSIDMNPVVMFLALLIGTRVAGLMGLFLSIPIAGVLISLFELEELQGHQAKTQTADR</sequence>
<evidence type="ECO:0000256" key="3">
    <source>
        <dbReference type="ARBA" id="ARBA00022692"/>
    </source>
</evidence>
<feature type="transmembrane region" description="Helical" evidence="6">
    <location>
        <begin position="303"/>
        <end position="334"/>
    </location>
</feature>
<feature type="transmembrane region" description="Helical" evidence="6">
    <location>
        <begin position="219"/>
        <end position="243"/>
    </location>
</feature>
<evidence type="ECO:0000256" key="6">
    <source>
        <dbReference type="SAM" id="Phobius"/>
    </source>
</evidence>
<proteinExistence type="inferred from homology"/>
<feature type="transmembrane region" description="Helical" evidence="6">
    <location>
        <begin position="16"/>
        <end position="34"/>
    </location>
</feature>
<dbReference type="InterPro" id="IPR002549">
    <property type="entry name" value="AI-2E-like"/>
</dbReference>
<dbReference type="EMBL" id="PQWO01000024">
    <property type="protein sequence ID" value="PZD70962.1"/>
    <property type="molecule type" value="Genomic_DNA"/>
</dbReference>
<feature type="transmembrane region" description="Helical" evidence="6">
    <location>
        <begin position="40"/>
        <end position="57"/>
    </location>
</feature>
<dbReference type="PANTHER" id="PTHR21716">
    <property type="entry name" value="TRANSMEMBRANE PROTEIN"/>
    <property type="match status" value="1"/>
</dbReference>
<organism evidence="7 8">
    <name type="scientific">Acaryochloris thomasi RCC1774</name>
    <dbReference type="NCBI Taxonomy" id="1764569"/>
    <lineage>
        <taxon>Bacteria</taxon>
        <taxon>Bacillati</taxon>
        <taxon>Cyanobacteriota</taxon>
        <taxon>Cyanophyceae</taxon>
        <taxon>Acaryochloridales</taxon>
        <taxon>Acaryochloridaceae</taxon>
        <taxon>Acaryochloris</taxon>
        <taxon>Acaryochloris thomasi</taxon>
    </lineage>
</organism>
<evidence type="ECO:0000256" key="2">
    <source>
        <dbReference type="ARBA" id="ARBA00009773"/>
    </source>
</evidence>
<comment type="similarity">
    <text evidence="2">Belongs to the autoinducer-2 exporter (AI-2E) (TC 2.A.86) family.</text>
</comment>
<comment type="subcellular location">
    <subcellularLocation>
        <location evidence="1">Membrane</location>
        <topology evidence="1">Multi-pass membrane protein</topology>
    </subcellularLocation>
</comment>
<protein>
    <recommendedName>
        <fullName evidence="9">AI-2E family transporter</fullName>
    </recommendedName>
</protein>
<dbReference type="PANTHER" id="PTHR21716:SF66">
    <property type="entry name" value="TRANSPORT PROTEIN SLL0063-RELATED"/>
    <property type="match status" value="1"/>
</dbReference>
<dbReference type="Pfam" id="PF01594">
    <property type="entry name" value="AI-2E_transport"/>
    <property type="match status" value="1"/>
</dbReference>
<comment type="caution">
    <text evidence="7">The sequence shown here is derived from an EMBL/GenBank/DDBJ whole genome shotgun (WGS) entry which is preliminary data.</text>
</comment>
<name>A0A2W1JIT2_9CYAN</name>
<dbReference type="OrthoDB" id="505911at2"/>
<dbReference type="GO" id="GO:0055085">
    <property type="term" value="P:transmembrane transport"/>
    <property type="evidence" value="ECO:0007669"/>
    <property type="project" value="TreeGrafter"/>
</dbReference>
<dbReference type="AlphaFoldDB" id="A0A2W1JIT2"/>
<evidence type="ECO:0000256" key="1">
    <source>
        <dbReference type="ARBA" id="ARBA00004141"/>
    </source>
</evidence>
<feature type="transmembrane region" description="Helical" evidence="6">
    <location>
        <begin position="69"/>
        <end position="93"/>
    </location>
</feature>
<keyword evidence="3 6" id="KW-0812">Transmembrane</keyword>
<evidence type="ECO:0000313" key="8">
    <source>
        <dbReference type="Proteomes" id="UP000248857"/>
    </source>
</evidence>